<comment type="cofactor">
    <cofactor evidence="1">
        <name>FAD</name>
        <dbReference type="ChEBI" id="CHEBI:57692"/>
    </cofactor>
</comment>
<dbReference type="InterPro" id="IPR015899">
    <property type="entry name" value="UDP-GalPyranose_mutase_C"/>
</dbReference>
<organism evidence="7 8">
    <name type="scientific">Alicyclobacillus mali</name>
    <name type="common">ex Roth et al. 2021</name>
    <dbReference type="NCBI Taxonomy" id="1123961"/>
    <lineage>
        <taxon>Bacteria</taxon>
        <taxon>Bacillati</taxon>
        <taxon>Bacillota</taxon>
        <taxon>Bacilli</taxon>
        <taxon>Bacillales</taxon>
        <taxon>Alicyclobacillaceae</taxon>
        <taxon>Alicyclobacillus</taxon>
    </lineage>
</organism>
<keyword evidence="4" id="KW-0274">FAD</keyword>
<evidence type="ECO:0000256" key="5">
    <source>
        <dbReference type="ARBA" id="ARBA00023235"/>
    </source>
</evidence>
<protein>
    <submittedName>
        <fullName evidence="7">UDP-galactopyranose mutase</fullName>
        <ecNumber evidence="7">5.4.99.9</ecNumber>
    </submittedName>
</protein>
<dbReference type="Pfam" id="PF13450">
    <property type="entry name" value="NAD_binding_8"/>
    <property type="match status" value="1"/>
</dbReference>
<evidence type="ECO:0000256" key="1">
    <source>
        <dbReference type="ARBA" id="ARBA00001974"/>
    </source>
</evidence>
<dbReference type="Gene3D" id="3.40.50.720">
    <property type="entry name" value="NAD(P)-binding Rossmann-like Domain"/>
    <property type="match status" value="3"/>
</dbReference>
<dbReference type="PANTHER" id="PTHR21197:SF0">
    <property type="entry name" value="UDP-GALACTOPYRANOSE MUTASE"/>
    <property type="match status" value="1"/>
</dbReference>
<evidence type="ECO:0000259" key="6">
    <source>
        <dbReference type="Pfam" id="PF03275"/>
    </source>
</evidence>
<accession>A0ABS0F452</accession>
<keyword evidence="5 7" id="KW-0413">Isomerase</keyword>
<keyword evidence="8" id="KW-1185">Reference proteome</keyword>
<comment type="caution">
    <text evidence="7">The sequence shown here is derived from an EMBL/GenBank/DDBJ whole genome shotgun (WGS) entry which is preliminary data.</text>
</comment>
<dbReference type="SUPFAM" id="SSF51971">
    <property type="entry name" value="Nucleotide-binding domain"/>
    <property type="match status" value="1"/>
</dbReference>
<evidence type="ECO:0000313" key="8">
    <source>
        <dbReference type="Proteomes" id="UP000642910"/>
    </source>
</evidence>
<comment type="similarity">
    <text evidence="2">Belongs to the UDP-galactopyranose/dTDP-fucopyranose mutase family.</text>
</comment>
<evidence type="ECO:0000256" key="2">
    <source>
        <dbReference type="ARBA" id="ARBA00009321"/>
    </source>
</evidence>
<dbReference type="EC" id="5.4.99.9" evidence="7"/>
<dbReference type="RefSeq" id="WP_067850351.1">
    <property type="nucleotide sequence ID" value="NZ_JADPKZ010000040.1"/>
</dbReference>
<evidence type="ECO:0000313" key="7">
    <source>
        <dbReference type="EMBL" id="MBF8378063.1"/>
    </source>
</evidence>
<dbReference type="InterPro" id="IPR004379">
    <property type="entry name" value="UDP-GALP_mutase"/>
</dbReference>
<dbReference type="GO" id="GO:0008767">
    <property type="term" value="F:UDP-galactopyranose mutase activity"/>
    <property type="evidence" value="ECO:0007669"/>
    <property type="project" value="UniProtKB-EC"/>
</dbReference>
<evidence type="ECO:0000256" key="3">
    <source>
        <dbReference type="ARBA" id="ARBA00022630"/>
    </source>
</evidence>
<proteinExistence type="inferred from homology"/>
<dbReference type="NCBIfam" id="TIGR00031">
    <property type="entry name" value="UDP-GALP_mutase"/>
    <property type="match status" value="1"/>
</dbReference>
<evidence type="ECO:0000256" key="4">
    <source>
        <dbReference type="ARBA" id="ARBA00022827"/>
    </source>
</evidence>
<dbReference type="PANTHER" id="PTHR21197">
    <property type="entry name" value="UDP-GALACTOPYRANOSE MUTASE"/>
    <property type="match status" value="1"/>
</dbReference>
<dbReference type="Proteomes" id="UP000642910">
    <property type="component" value="Unassembled WGS sequence"/>
</dbReference>
<dbReference type="SUPFAM" id="SSF54373">
    <property type="entry name" value="FAD-linked reductases, C-terminal domain"/>
    <property type="match status" value="1"/>
</dbReference>
<gene>
    <name evidence="7" type="primary">glf</name>
    <name evidence="7" type="ORF">IW967_09315</name>
</gene>
<name>A0ABS0F452_9BACL</name>
<sequence>MRFDLIVVGAGLCGATVAERAARQLGMSVLVVERRRHIAGNAYDEYDEHGLLIHRYGPHIFHTNSERVFHYLSQFTSWRIYQHRVRAMVDGQLVPLPVNLDTIAALYHVSVDEPRLQSLIQQDIMAVPRVENSRDVVMSRMGARVYEKIFKNYTKKQWGLNPEDLAPSVCGRIAIRMNRDDRYFTDRYQGIPSQGYTKMVERMLSHPNIHILLGTDFRELRGSIDYDTLVWTGPVDEYYDFRFGKLPYRSLSFQLAYHDSEFVQPVATINWPNEYDFTRVTEMKHLTGQFHSKTVLMYEFPQSDGDPYYPVPCDESQRLYLQYQTLARKEERVHFLGRLGTYQYYNMDQVVAQALHFVDTVLGR</sequence>
<keyword evidence="3" id="KW-0285">Flavoprotein</keyword>
<feature type="domain" description="UDP-galactopyranose mutase C-terminal" evidence="6">
    <location>
        <begin position="148"/>
        <end position="344"/>
    </location>
</feature>
<dbReference type="EMBL" id="JADPKZ010000040">
    <property type="protein sequence ID" value="MBF8378063.1"/>
    <property type="molecule type" value="Genomic_DNA"/>
</dbReference>
<reference evidence="7 8" key="1">
    <citation type="submission" date="2020-11" db="EMBL/GenBank/DDBJ databases">
        <title>Genomic insight of Alicyclobacillus mali FL 18 reveals a new arsenic-resistant strain, with potential in environmental biotechnology.</title>
        <authorList>
            <person name="Fiorentino G."/>
            <person name="Gallo G."/>
            <person name="Aulitto M."/>
        </authorList>
    </citation>
    <scope>NUCLEOTIDE SEQUENCE [LARGE SCALE GENOMIC DNA]</scope>
    <source>
        <strain evidence="7 8">FL 18</strain>
    </source>
</reference>
<dbReference type="Pfam" id="PF03275">
    <property type="entry name" value="GLF"/>
    <property type="match status" value="1"/>
</dbReference>